<accession>A0ACC0LMT9</accession>
<protein>
    <submittedName>
        <fullName evidence="1">Uncharacterized protein</fullName>
    </submittedName>
</protein>
<comment type="caution">
    <text evidence="1">The sequence shown here is derived from an EMBL/GenBank/DDBJ whole genome shotgun (WGS) entry which is preliminary data.</text>
</comment>
<name>A0ACC0LMT9_RHOML</name>
<gene>
    <name evidence="1" type="ORF">RHMOL_Rhmol11G0014200</name>
</gene>
<organism evidence="1 2">
    <name type="scientific">Rhododendron molle</name>
    <name type="common">Chinese azalea</name>
    <name type="synonym">Azalea mollis</name>
    <dbReference type="NCBI Taxonomy" id="49168"/>
    <lineage>
        <taxon>Eukaryota</taxon>
        <taxon>Viridiplantae</taxon>
        <taxon>Streptophyta</taxon>
        <taxon>Embryophyta</taxon>
        <taxon>Tracheophyta</taxon>
        <taxon>Spermatophyta</taxon>
        <taxon>Magnoliopsida</taxon>
        <taxon>eudicotyledons</taxon>
        <taxon>Gunneridae</taxon>
        <taxon>Pentapetalae</taxon>
        <taxon>asterids</taxon>
        <taxon>Ericales</taxon>
        <taxon>Ericaceae</taxon>
        <taxon>Ericoideae</taxon>
        <taxon>Rhodoreae</taxon>
        <taxon>Rhododendron</taxon>
    </lineage>
</organism>
<sequence>MVVLPLSPAAVSTVQHRCRCRCHPRRKSLSPLTVVSDPLAPLNQTPDENPFPPTSPAVVEPLCLSHSRSC</sequence>
<reference evidence="1" key="1">
    <citation type="submission" date="2022-02" db="EMBL/GenBank/DDBJ databases">
        <title>Plant Genome Project.</title>
        <authorList>
            <person name="Zhang R.-G."/>
        </authorList>
    </citation>
    <scope>NUCLEOTIDE SEQUENCE</scope>
    <source>
        <strain evidence="1">AT1</strain>
    </source>
</reference>
<dbReference type="EMBL" id="CM046398">
    <property type="protein sequence ID" value="KAI8529935.1"/>
    <property type="molecule type" value="Genomic_DNA"/>
</dbReference>
<proteinExistence type="predicted"/>
<dbReference type="Proteomes" id="UP001062846">
    <property type="component" value="Chromosome 11"/>
</dbReference>
<evidence type="ECO:0000313" key="1">
    <source>
        <dbReference type="EMBL" id="KAI8529935.1"/>
    </source>
</evidence>
<keyword evidence="2" id="KW-1185">Reference proteome</keyword>
<evidence type="ECO:0000313" key="2">
    <source>
        <dbReference type="Proteomes" id="UP001062846"/>
    </source>
</evidence>